<accession>A7SL23</accession>
<dbReference type="STRING" id="45351.A7SL23"/>
<dbReference type="AlphaFoldDB" id="A7SL23"/>
<gene>
    <name evidence="2" type="ORF">NEMVEDRAFT_v1g122234</name>
</gene>
<dbReference type="PANTHER" id="PTHR10357">
    <property type="entry name" value="ALPHA-AMYLASE FAMILY MEMBER"/>
    <property type="match status" value="1"/>
</dbReference>
<dbReference type="Gene3D" id="3.20.20.80">
    <property type="entry name" value="Glycosidases"/>
    <property type="match status" value="2"/>
</dbReference>
<protein>
    <recommendedName>
        <fullName evidence="1">Glycosyl hydrolase family 13 catalytic domain-containing protein</fullName>
    </recommendedName>
</protein>
<dbReference type="InParanoid" id="A7SL23"/>
<evidence type="ECO:0000313" key="3">
    <source>
        <dbReference type="Proteomes" id="UP000001593"/>
    </source>
</evidence>
<dbReference type="eggNOG" id="KOG0471">
    <property type="taxonomic scope" value="Eukaryota"/>
</dbReference>
<dbReference type="OrthoDB" id="1740265at2759"/>
<dbReference type="HOGENOM" id="CLU_006462_4_1_1"/>
<dbReference type="KEGG" id="nve:5507007"/>
<dbReference type="Gene3D" id="3.90.400.10">
    <property type="entry name" value="Oligo-1,6-glucosidase, Domain 2"/>
    <property type="match status" value="1"/>
</dbReference>
<evidence type="ECO:0000313" key="2">
    <source>
        <dbReference type="EMBL" id="EDO35568.1"/>
    </source>
</evidence>
<feature type="domain" description="Glycosyl hydrolase family 13 catalytic" evidence="1">
    <location>
        <begin position="2"/>
        <end position="195"/>
    </location>
</feature>
<feature type="non-terminal residue" evidence="2">
    <location>
        <position position="1"/>
    </location>
</feature>
<dbReference type="OMA" id="RDSANNW"/>
<dbReference type="PhylomeDB" id="A7SL23"/>
<dbReference type="InterPro" id="IPR017853">
    <property type="entry name" value="GH"/>
</dbReference>
<evidence type="ECO:0000259" key="1">
    <source>
        <dbReference type="SMART" id="SM00642"/>
    </source>
</evidence>
<dbReference type="GO" id="GO:0005975">
    <property type="term" value="P:carbohydrate metabolic process"/>
    <property type="evidence" value="ECO:0007669"/>
    <property type="project" value="InterPro"/>
</dbReference>
<dbReference type="Proteomes" id="UP000001593">
    <property type="component" value="Unassembled WGS sequence"/>
</dbReference>
<dbReference type="Pfam" id="PF00128">
    <property type="entry name" value="Alpha-amylase"/>
    <property type="match status" value="1"/>
</dbReference>
<dbReference type="PANTHER" id="PTHR10357:SF179">
    <property type="entry name" value="NEUTRAL AND BASIC AMINO ACID TRANSPORT PROTEIN RBAT"/>
    <property type="match status" value="1"/>
</dbReference>
<keyword evidence="3" id="KW-1185">Reference proteome</keyword>
<sequence length="195" mass="22433">NLTGIIDKLGYLENLGVKVLSIGAVFSEEDLQDVNNALGKMEDFQNLLKKAHDRKMRVIVDFVPNHTSKKNKWFEESSVNKTNSKRNWYVWRDSANNWPSMNGGSAWEKDPKTNQYYLHQFSVDQPDLNYHEEAVVKAINGVMKFWSEKGVDGFSVSGIEYLLEDSDFRNDGYTEKFNASLPLTYDMTKHNSTYG</sequence>
<proteinExistence type="predicted"/>
<organism evidence="2 3">
    <name type="scientific">Nematostella vectensis</name>
    <name type="common">Starlet sea anemone</name>
    <dbReference type="NCBI Taxonomy" id="45351"/>
    <lineage>
        <taxon>Eukaryota</taxon>
        <taxon>Metazoa</taxon>
        <taxon>Cnidaria</taxon>
        <taxon>Anthozoa</taxon>
        <taxon>Hexacorallia</taxon>
        <taxon>Actiniaria</taxon>
        <taxon>Edwardsiidae</taxon>
        <taxon>Nematostella</taxon>
    </lineage>
</organism>
<dbReference type="SUPFAM" id="SSF51445">
    <property type="entry name" value="(Trans)glycosidases"/>
    <property type="match status" value="1"/>
</dbReference>
<reference evidence="2 3" key="1">
    <citation type="journal article" date="2007" name="Science">
        <title>Sea anemone genome reveals ancestral eumetazoan gene repertoire and genomic organization.</title>
        <authorList>
            <person name="Putnam N.H."/>
            <person name="Srivastava M."/>
            <person name="Hellsten U."/>
            <person name="Dirks B."/>
            <person name="Chapman J."/>
            <person name="Salamov A."/>
            <person name="Terry A."/>
            <person name="Shapiro H."/>
            <person name="Lindquist E."/>
            <person name="Kapitonov V.V."/>
            <person name="Jurka J."/>
            <person name="Genikhovich G."/>
            <person name="Grigoriev I.V."/>
            <person name="Lucas S.M."/>
            <person name="Steele R.E."/>
            <person name="Finnerty J.R."/>
            <person name="Technau U."/>
            <person name="Martindale M.Q."/>
            <person name="Rokhsar D.S."/>
        </authorList>
    </citation>
    <scope>NUCLEOTIDE SEQUENCE [LARGE SCALE GENOMIC DNA]</scope>
    <source>
        <strain evidence="3">CH2 X CH6</strain>
    </source>
</reference>
<name>A7SL23_NEMVE</name>
<dbReference type="EMBL" id="DS469694">
    <property type="protein sequence ID" value="EDO35568.1"/>
    <property type="molecule type" value="Genomic_DNA"/>
</dbReference>
<dbReference type="SMART" id="SM00642">
    <property type="entry name" value="Aamy"/>
    <property type="match status" value="1"/>
</dbReference>
<dbReference type="InterPro" id="IPR006047">
    <property type="entry name" value="GH13_cat_dom"/>
</dbReference>
<dbReference type="InterPro" id="IPR045857">
    <property type="entry name" value="O16G_dom_2"/>
</dbReference>